<organism evidence="9 10">
    <name type="scientific">Lupinus angustifolius</name>
    <name type="common">Narrow-leaved blue lupine</name>
    <dbReference type="NCBI Taxonomy" id="3871"/>
    <lineage>
        <taxon>Eukaryota</taxon>
        <taxon>Viridiplantae</taxon>
        <taxon>Streptophyta</taxon>
        <taxon>Embryophyta</taxon>
        <taxon>Tracheophyta</taxon>
        <taxon>Spermatophyta</taxon>
        <taxon>Magnoliopsida</taxon>
        <taxon>eudicotyledons</taxon>
        <taxon>Gunneridae</taxon>
        <taxon>Pentapetalae</taxon>
        <taxon>rosids</taxon>
        <taxon>fabids</taxon>
        <taxon>Fabales</taxon>
        <taxon>Fabaceae</taxon>
        <taxon>Papilionoideae</taxon>
        <taxon>50 kb inversion clade</taxon>
        <taxon>genistoids sensu lato</taxon>
        <taxon>core genistoids</taxon>
        <taxon>Genisteae</taxon>
        <taxon>Lupinus</taxon>
    </lineage>
</organism>
<feature type="region of interest" description="Disordered" evidence="7">
    <location>
        <begin position="1439"/>
        <end position="1538"/>
    </location>
</feature>
<dbReference type="InterPro" id="IPR005635">
    <property type="entry name" value="Inner_centromere_prot_ARK-bd"/>
</dbReference>
<keyword evidence="10" id="KW-1185">Reference proteome</keyword>
<evidence type="ECO:0000313" key="10">
    <source>
        <dbReference type="Proteomes" id="UP000188354"/>
    </source>
</evidence>
<dbReference type="EMBL" id="CM007364">
    <property type="protein sequence ID" value="OIW12955.1"/>
    <property type="molecule type" value="Genomic_DNA"/>
</dbReference>
<dbReference type="Proteomes" id="UP000188354">
    <property type="component" value="Chromosome LG04"/>
</dbReference>
<feature type="compositionally biased region" description="Basic and acidic residues" evidence="7">
    <location>
        <begin position="395"/>
        <end position="410"/>
    </location>
</feature>
<accession>A0A4P1RLF1</accession>
<evidence type="ECO:0000259" key="8">
    <source>
        <dbReference type="Pfam" id="PF03941"/>
    </source>
</evidence>
<feature type="region of interest" description="Disordered" evidence="7">
    <location>
        <begin position="381"/>
        <end position="433"/>
    </location>
</feature>
<evidence type="ECO:0000256" key="6">
    <source>
        <dbReference type="ARBA" id="ARBA00023242"/>
    </source>
</evidence>
<feature type="compositionally biased region" description="Basic and acidic residues" evidence="7">
    <location>
        <begin position="1439"/>
        <end position="1464"/>
    </location>
</feature>
<dbReference type="GO" id="GO:0005634">
    <property type="term" value="C:nucleus"/>
    <property type="evidence" value="ECO:0007669"/>
    <property type="project" value="UniProtKB-SubCell"/>
</dbReference>
<dbReference type="GO" id="GO:0005819">
    <property type="term" value="C:spindle"/>
    <property type="evidence" value="ECO:0007669"/>
    <property type="project" value="UniProtKB-SubCell"/>
</dbReference>
<keyword evidence="4" id="KW-0963">Cytoplasm</keyword>
<evidence type="ECO:0000256" key="4">
    <source>
        <dbReference type="ARBA" id="ARBA00022490"/>
    </source>
</evidence>
<dbReference type="STRING" id="3871.A0A4P1RLF1"/>
<keyword evidence="6" id="KW-0539">Nucleus</keyword>
<feature type="region of interest" description="Disordered" evidence="7">
    <location>
        <begin position="1334"/>
        <end position="1379"/>
    </location>
</feature>
<keyword evidence="5" id="KW-0206">Cytoskeleton</keyword>
<proteinExistence type="inferred from homology"/>
<evidence type="ECO:0000256" key="5">
    <source>
        <dbReference type="ARBA" id="ARBA00023212"/>
    </source>
</evidence>
<reference evidence="9 10" key="1">
    <citation type="journal article" date="2017" name="Plant Biotechnol. J.">
        <title>A comprehensive draft genome sequence for lupin (Lupinus angustifolius), an emerging health food: insights into plant-microbe interactions and legume evolution.</title>
        <authorList>
            <person name="Hane J.K."/>
            <person name="Ming Y."/>
            <person name="Kamphuis L.G."/>
            <person name="Nelson M.N."/>
            <person name="Garg G."/>
            <person name="Atkins C.A."/>
            <person name="Bayer P.E."/>
            <person name="Bravo A."/>
            <person name="Bringans S."/>
            <person name="Cannon S."/>
            <person name="Edwards D."/>
            <person name="Foley R."/>
            <person name="Gao L.L."/>
            <person name="Harrison M.J."/>
            <person name="Huang W."/>
            <person name="Hurgobin B."/>
            <person name="Li S."/>
            <person name="Liu C.W."/>
            <person name="McGrath A."/>
            <person name="Morahan G."/>
            <person name="Murray J."/>
            <person name="Weller J."/>
            <person name="Jian J."/>
            <person name="Singh K.B."/>
        </authorList>
    </citation>
    <scope>NUCLEOTIDE SEQUENCE [LARGE SCALE GENOMIC DNA]</scope>
    <source>
        <strain evidence="10">cv. Tanjil</strain>
        <tissue evidence="9">Whole plant</tissue>
    </source>
</reference>
<comment type="similarity">
    <text evidence="3">Belongs to the INCENP family.</text>
</comment>
<evidence type="ECO:0000313" key="9">
    <source>
        <dbReference type="EMBL" id="OIW12955.1"/>
    </source>
</evidence>
<sequence>MTAKENHVAQIFDRTKRIIDQARQQCHLWEYHLFPKLILNGITPPPWLCNSPSKELNKDVPVSDVLFSQPQFTVPFSGRHCSLYNNLGVVSDDVQYPIGLHDEVHASKKDCNAGDRILNLPECSVNNDGCASSGPSELDFGAAISPQNQIEPRVSDSYHDPSLLSLAKLQRSKQRQKALQLRSSAKGKKGQSGSDNNGSWRRSVKDDETFTGSASTTVQEVHKVESELVKDFNSNIQSCSMEEEMRIGDRVTQNCDKSNHFVRITRSKTLAPKLNPSNVASSTAVKEVGPPFNNLSEPLKPLSRLLFTSESCEVKEANKGEYKGKEDGCSAYRKGSTKSRGSIQERYNSELLKLDTTLGRVKGVEVHDFIRSFAQSELTDLSNASDHNNGSRRNSVKDGDFCNKKQESNSHDQIGLLRSSCPSPGDDNLTTDGSVKSIRKSVQSPEPLIPQHSQDPAVSVVGSFRSEKDPDFCSAKAKDCSSKSDSGAVYITRDSRSQNHCKEISKSFSSNLCGQGAACSGYVTEKSQNVPLIELYARRLSSRKKDSKLDAEVTMNFSEQENIAPIEVSRNSRAVTMCPTEASMKPVSSSNLDGGSLPGKSLYFETAVTDKVLYAQENLLSGANPIDNIDRTATTVSKAVADSVEKGHSCLGSRFTSVSPDVGADVSIMRLPSDFVMSVIPKQLAFDDAEGSSMNGISSPDLKEGQQCMPPEEPIILLEPVDLLENETSLVCQGNRNSLGEMNLMEMQEALTVEERRQIEHCASHLEEVDVAWKALNAVSPNKELAVVQKELAILTSNFVNHSSTLQVASENSPGSLSKEVMASKFVSLHSTLENGESGTKLADAFAAADSANCLHKYTDKFVTNLTVEFPSTALMDEVNVGRLSDGKNTGFKTDLQSFKSSIESFTYDVEHLWPQSKRRKTEIETEKIVPVSSSFVEKPLDSINQRCAGRNLSIEEKNQEAVLEVQHLTSNEDDDTGLQYVSNCRTEEVQDTKECQTMEGFPLKVRKEEKHIMDGRDISVDNLLLPDTNMPRLSVDSTMRCTMDGKVASCHQVNCVQECVAHVSGLERSTSSRRICPGGNAKLSGGSYVSPGIQCLDLMGSDDTVPEFEGFIMQTDNVQPCTAGDQLELEKMSLLSNSIDYTSLCKSMFMHSPLCYSATPYKLHNIPDLYQSLSNGLLEGMGLRTSLPLNDGRADSLSDPLSNCKGTDTPSVQTIWDRINSNFSSSGKRQSLKLELPCINEENENMDENSDTFKNGIGSEGMARSITREPPAEIVDNDPSTSVLQNDMPTDGHIEFVSTEFNVSGTHKKVKKKLDKQDDNGKRFTIKGRENQCTSLGKNGAKRTTESLYNRSSRPKLSGKDSMKRPGPTYSESKSKPNNIVCGITSFIPLVQKKQEAAVITGKRDINVKALQTGEVAKRMLEKKENDRKMRREALMRERLQKKKEEEERKKVAEMAAKKRQREEEEEEKKDKERKKKRVNDVKKQQQGHGKTHSKKEHIEIQSRTTGEKEGNKLMDERGNHKNLQLEDHREDSVEKISENEPSIFRDSTNNKAKESCPEYSEAVNNCADNGKVMVNLTKATEDGDLFIKNSIQEQSYEISPYKGSDDEFEDEDDVPNQKYIPWWASKQHLFQVVSSQKMDPEIIFPPHSFRNIVEGCPTHGNSGGHLIPGSFSCRPLKLPT</sequence>
<protein>
    <recommendedName>
        <fullName evidence="8">Inner centromere protein ARK-binding domain-containing protein</fullName>
    </recommendedName>
</protein>
<evidence type="ECO:0000256" key="2">
    <source>
        <dbReference type="ARBA" id="ARBA00004186"/>
    </source>
</evidence>
<comment type="subcellular location">
    <subcellularLocation>
        <location evidence="2">Cytoplasm</location>
        <location evidence="2">Cytoskeleton</location>
        <location evidence="2">Spindle</location>
    </subcellularLocation>
    <subcellularLocation>
        <location evidence="1">Nucleus</location>
    </subcellularLocation>
</comment>
<dbReference type="Gramene" id="OIW12955">
    <property type="protein sequence ID" value="OIW12955"/>
    <property type="gene ID" value="TanjilG_15404"/>
</dbReference>
<dbReference type="PANTHER" id="PTHR13738">
    <property type="entry name" value="TROPONIN I"/>
    <property type="match status" value="1"/>
</dbReference>
<name>A0A4P1RLF1_LUPAN</name>
<evidence type="ECO:0000256" key="3">
    <source>
        <dbReference type="ARBA" id="ARBA00010042"/>
    </source>
</evidence>
<feature type="region of interest" description="Disordered" evidence="7">
    <location>
        <begin position="175"/>
        <end position="214"/>
    </location>
</feature>
<dbReference type="InterPro" id="IPR050875">
    <property type="entry name" value="Troponin_I"/>
</dbReference>
<dbReference type="PANTHER" id="PTHR13738:SF1">
    <property type="entry name" value="TROPONIN I"/>
    <property type="match status" value="1"/>
</dbReference>
<feature type="compositionally biased region" description="Polar residues" evidence="7">
    <location>
        <begin position="381"/>
        <end position="393"/>
    </location>
</feature>
<dbReference type="Pfam" id="PF03941">
    <property type="entry name" value="INCENP_ARK-bind"/>
    <property type="match status" value="1"/>
</dbReference>
<evidence type="ECO:0000256" key="1">
    <source>
        <dbReference type="ARBA" id="ARBA00004123"/>
    </source>
</evidence>
<feature type="compositionally biased region" description="Basic and acidic residues" evidence="7">
    <location>
        <begin position="1498"/>
        <end position="1538"/>
    </location>
</feature>
<evidence type="ECO:0000256" key="7">
    <source>
        <dbReference type="SAM" id="MobiDB-lite"/>
    </source>
</evidence>
<gene>
    <name evidence="9" type="ORF">TanjilG_15404</name>
</gene>
<feature type="domain" description="Inner centromere protein ARK-binding" evidence="8">
    <location>
        <begin position="1606"/>
        <end position="1650"/>
    </location>
</feature>
<feature type="region of interest" description="Disordered" evidence="7">
    <location>
        <begin position="322"/>
        <end position="342"/>
    </location>
</feature>